<name>A0AC60QLF1_IXOPE</name>
<keyword evidence="2" id="KW-1185">Reference proteome</keyword>
<evidence type="ECO:0000313" key="1">
    <source>
        <dbReference type="EMBL" id="KAG0435426.1"/>
    </source>
</evidence>
<reference evidence="1 2" key="1">
    <citation type="journal article" date="2020" name="Cell">
        <title>Large-Scale Comparative Analyses of Tick Genomes Elucidate Their Genetic Diversity and Vector Capacities.</title>
        <authorList>
            <consortium name="Tick Genome and Microbiome Consortium (TIGMIC)"/>
            <person name="Jia N."/>
            <person name="Wang J."/>
            <person name="Shi W."/>
            <person name="Du L."/>
            <person name="Sun Y."/>
            <person name="Zhan W."/>
            <person name="Jiang J.F."/>
            <person name="Wang Q."/>
            <person name="Zhang B."/>
            <person name="Ji P."/>
            <person name="Bell-Sakyi L."/>
            <person name="Cui X.M."/>
            <person name="Yuan T.T."/>
            <person name="Jiang B.G."/>
            <person name="Yang W.F."/>
            <person name="Lam T.T."/>
            <person name="Chang Q.C."/>
            <person name="Ding S.J."/>
            <person name="Wang X.J."/>
            <person name="Zhu J.G."/>
            <person name="Ruan X.D."/>
            <person name="Zhao L."/>
            <person name="Wei J.T."/>
            <person name="Ye R.Z."/>
            <person name="Que T.C."/>
            <person name="Du C.H."/>
            <person name="Zhou Y.H."/>
            <person name="Cheng J.X."/>
            <person name="Dai P.F."/>
            <person name="Guo W.B."/>
            <person name="Han X.H."/>
            <person name="Huang E.J."/>
            <person name="Li L.F."/>
            <person name="Wei W."/>
            <person name="Gao Y.C."/>
            <person name="Liu J.Z."/>
            <person name="Shao H.Z."/>
            <person name="Wang X."/>
            <person name="Wang C.C."/>
            <person name="Yang T.C."/>
            <person name="Huo Q.B."/>
            <person name="Li W."/>
            <person name="Chen H.Y."/>
            <person name="Chen S.E."/>
            <person name="Zhou L.G."/>
            <person name="Ni X.B."/>
            <person name="Tian J.H."/>
            <person name="Sheng Y."/>
            <person name="Liu T."/>
            <person name="Pan Y.S."/>
            <person name="Xia L.Y."/>
            <person name="Li J."/>
            <person name="Zhao F."/>
            <person name="Cao W.C."/>
        </authorList>
    </citation>
    <scope>NUCLEOTIDE SEQUENCE [LARGE SCALE GENOMIC DNA]</scope>
    <source>
        <strain evidence="1">Iper-2018</strain>
    </source>
</reference>
<proteinExistence type="predicted"/>
<evidence type="ECO:0000313" key="2">
    <source>
        <dbReference type="Proteomes" id="UP000805193"/>
    </source>
</evidence>
<protein>
    <submittedName>
        <fullName evidence="1">Uncharacterized protein</fullName>
    </submittedName>
</protein>
<comment type="caution">
    <text evidence="1">The sequence shown here is derived from an EMBL/GenBank/DDBJ whole genome shotgun (WGS) entry which is preliminary data.</text>
</comment>
<organism evidence="1 2">
    <name type="scientific">Ixodes persulcatus</name>
    <name type="common">Taiga tick</name>
    <dbReference type="NCBI Taxonomy" id="34615"/>
    <lineage>
        <taxon>Eukaryota</taxon>
        <taxon>Metazoa</taxon>
        <taxon>Ecdysozoa</taxon>
        <taxon>Arthropoda</taxon>
        <taxon>Chelicerata</taxon>
        <taxon>Arachnida</taxon>
        <taxon>Acari</taxon>
        <taxon>Parasitiformes</taxon>
        <taxon>Ixodida</taxon>
        <taxon>Ixodoidea</taxon>
        <taxon>Ixodidae</taxon>
        <taxon>Ixodinae</taxon>
        <taxon>Ixodes</taxon>
    </lineage>
</organism>
<sequence>MSGWTAALEGNADPSASYLLGFAMLAHQHHETPAASFRPPALTVLLHMKTAAHQNATRLAAPHVVVPASGTLKPTLVAPSLGLPAPLRTEFGHLFSPEGQDLHKWRVEIVRGHPRRAEQPYVPTLTCPGEVRKQHFSSPRVSGSAKLTPFEVNIRSMQAMQSIEKGSTALTGFWANINISHRAMHHKTFNGHLDKMLQAPLTAAAASESESAAVVKELYKGFMNPPGNIDVIFDGS</sequence>
<dbReference type="Proteomes" id="UP000805193">
    <property type="component" value="Unassembled WGS sequence"/>
</dbReference>
<dbReference type="EMBL" id="JABSTQ010007640">
    <property type="protein sequence ID" value="KAG0435426.1"/>
    <property type="molecule type" value="Genomic_DNA"/>
</dbReference>
<gene>
    <name evidence="1" type="ORF">HPB47_018493</name>
</gene>
<accession>A0AC60QLF1</accession>